<dbReference type="RefSeq" id="WP_344775313.1">
    <property type="nucleotide sequence ID" value="NZ_BAABAH010000006.1"/>
</dbReference>
<keyword evidence="4" id="KW-1003">Cell membrane</keyword>
<dbReference type="NCBIfam" id="TIGR00710">
    <property type="entry name" value="efflux_Bcr_CflA"/>
    <property type="match status" value="1"/>
</dbReference>
<feature type="transmembrane region" description="Helical" evidence="9">
    <location>
        <begin position="224"/>
        <end position="249"/>
    </location>
</feature>
<feature type="transmembrane region" description="Helical" evidence="9">
    <location>
        <begin position="297"/>
        <end position="317"/>
    </location>
</feature>
<dbReference type="Pfam" id="PF07690">
    <property type="entry name" value="MFS_1"/>
    <property type="match status" value="1"/>
</dbReference>
<gene>
    <name evidence="11" type="ORF">GCM10022242_22150</name>
</gene>
<evidence type="ECO:0000256" key="7">
    <source>
        <dbReference type="ARBA" id="ARBA00023136"/>
    </source>
</evidence>
<feature type="transmembrane region" description="Helical" evidence="9">
    <location>
        <begin position="261"/>
        <end position="285"/>
    </location>
</feature>
<dbReference type="InterPro" id="IPR004812">
    <property type="entry name" value="Efflux_drug-R_Bcr/CmlA"/>
</dbReference>
<evidence type="ECO:0000256" key="8">
    <source>
        <dbReference type="SAM" id="MobiDB-lite"/>
    </source>
</evidence>
<feature type="transmembrane region" description="Helical" evidence="9">
    <location>
        <begin position="323"/>
        <end position="347"/>
    </location>
</feature>
<dbReference type="InterPro" id="IPR020846">
    <property type="entry name" value="MFS_dom"/>
</dbReference>
<organism evidence="11 12">
    <name type="scientific">Nocardioides panacisoli</name>
    <dbReference type="NCBI Taxonomy" id="627624"/>
    <lineage>
        <taxon>Bacteria</taxon>
        <taxon>Bacillati</taxon>
        <taxon>Actinomycetota</taxon>
        <taxon>Actinomycetes</taxon>
        <taxon>Propionibacteriales</taxon>
        <taxon>Nocardioidaceae</taxon>
        <taxon>Nocardioides</taxon>
    </lineage>
</organism>
<evidence type="ECO:0000313" key="12">
    <source>
        <dbReference type="Proteomes" id="UP001501821"/>
    </source>
</evidence>
<accession>A0ABP7IJ98</accession>
<dbReference type="PANTHER" id="PTHR23502:SF132">
    <property type="entry name" value="POLYAMINE TRANSPORTER 2-RELATED"/>
    <property type="match status" value="1"/>
</dbReference>
<evidence type="ECO:0000256" key="9">
    <source>
        <dbReference type="SAM" id="Phobius"/>
    </source>
</evidence>
<evidence type="ECO:0000256" key="1">
    <source>
        <dbReference type="ARBA" id="ARBA00004651"/>
    </source>
</evidence>
<protein>
    <submittedName>
        <fullName evidence="11">Multidrug effflux MFS transporter</fullName>
    </submittedName>
</protein>
<feature type="transmembrane region" description="Helical" evidence="9">
    <location>
        <begin position="184"/>
        <end position="203"/>
    </location>
</feature>
<feature type="transmembrane region" description="Helical" evidence="9">
    <location>
        <begin position="385"/>
        <end position="405"/>
    </location>
</feature>
<feature type="domain" description="Major facilitator superfamily (MFS) profile" evidence="10">
    <location>
        <begin position="26"/>
        <end position="421"/>
    </location>
</feature>
<keyword evidence="5 9" id="KW-0812">Transmembrane</keyword>
<feature type="transmembrane region" description="Helical" evidence="9">
    <location>
        <begin position="27"/>
        <end position="48"/>
    </location>
</feature>
<name>A0ABP7IJ98_9ACTN</name>
<evidence type="ECO:0000313" key="11">
    <source>
        <dbReference type="EMBL" id="GAA3820004.1"/>
    </source>
</evidence>
<feature type="region of interest" description="Disordered" evidence="8">
    <location>
        <begin position="1"/>
        <end position="20"/>
    </location>
</feature>
<keyword evidence="3" id="KW-0813">Transport</keyword>
<feature type="transmembrane region" description="Helical" evidence="9">
    <location>
        <begin position="153"/>
        <end position="178"/>
    </location>
</feature>
<dbReference type="Proteomes" id="UP001501821">
    <property type="component" value="Unassembled WGS sequence"/>
</dbReference>
<evidence type="ECO:0000256" key="2">
    <source>
        <dbReference type="ARBA" id="ARBA00006236"/>
    </source>
</evidence>
<dbReference type="PANTHER" id="PTHR23502">
    <property type="entry name" value="MAJOR FACILITATOR SUPERFAMILY"/>
    <property type="match status" value="1"/>
</dbReference>
<feature type="transmembrane region" description="Helical" evidence="9">
    <location>
        <begin position="96"/>
        <end position="118"/>
    </location>
</feature>
<evidence type="ECO:0000256" key="5">
    <source>
        <dbReference type="ARBA" id="ARBA00022692"/>
    </source>
</evidence>
<proteinExistence type="inferred from homology"/>
<feature type="compositionally biased region" description="Low complexity" evidence="8">
    <location>
        <begin position="1"/>
        <end position="13"/>
    </location>
</feature>
<reference evidence="12" key="1">
    <citation type="journal article" date="2019" name="Int. J. Syst. Evol. Microbiol.">
        <title>The Global Catalogue of Microorganisms (GCM) 10K type strain sequencing project: providing services to taxonomists for standard genome sequencing and annotation.</title>
        <authorList>
            <consortium name="The Broad Institute Genomics Platform"/>
            <consortium name="The Broad Institute Genome Sequencing Center for Infectious Disease"/>
            <person name="Wu L."/>
            <person name="Ma J."/>
        </authorList>
    </citation>
    <scope>NUCLEOTIDE SEQUENCE [LARGE SCALE GENOMIC DNA]</scope>
    <source>
        <strain evidence="12">JCM 16953</strain>
    </source>
</reference>
<feature type="transmembrane region" description="Helical" evidence="9">
    <location>
        <begin position="124"/>
        <end position="141"/>
    </location>
</feature>
<evidence type="ECO:0000259" key="10">
    <source>
        <dbReference type="PROSITE" id="PS50850"/>
    </source>
</evidence>
<comment type="similarity">
    <text evidence="2">Belongs to the major facilitator superfamily. Bcr/CmlA family.</text>
</comment>
<evidence type="ECO:0000256" key="6">
    <source>
        <dbReference type="ARBA" id="ARBA00022989"/>
    </source>
</evidence>
<keyword evidence="12" id="KW-1185">Reference proteome</keyword>
<comment type="subcellular location">
    <subcellularLocation>
        <location evidence="1">Cell membrane</location>
        <topology evidence="1">Multi-pass membrane protein</topology>
    </subcellularLocation>
</comment>
<dbReference type="EMBL" id="BAABAH010000006">
    <property type="protein sequence ID" value="GAA3820004.1"/>
    <property type="molecule type" value="Genomic_DNA"/>
</dbReference>
<dbReference type="InterPro" id="IPR036259">
    <property type="entry name" value="MFS_trans_sf"/>
</dbReference>
<keyword evidence="6 9" id="KW-1133">Transmembrane helix</keyword>
<evidence type="ECO:0000256" key="3">
    <source>
        <dbReference type="ARBA" id="ARBA00022448"/>
    </source>
</evidence>
<feature type="transmembrane region" description="Helical" evidence="9">
    <location>
        <begin position="359"/>
        <end position="379"/>
    </location>
</feature>
<dbReference type="PROSITE" id="PS50850">
    <property type="entry name" value="MFS"/>
    <property type="match status" value="1"/>
</dbReference>
<evidence type="ECO:0000256" key="4">
    <source>
        <dbReference type="ARBA" id="ARBA00022475"/>
    </source>
</evidence>
<dbReference type="InterPro" id="IPR011701">
    <property type="entry name" value="MFS"/>
</dbReference>
<keyword evidence="7 9" id="KW-0472">Membrane</keyword>
<sequence>MTTTAPAPAAIPDDTGDTGDSEEAVPLRLLVTLAFIAAFSPLAVDLYLASFPEIRRDLATSPGLVQLTLTAYLVGVSVGQPVWGPLSDRYGRRSTLLVSNAITVVSSVAVVLAPTIGVLIGARLVQALSAASGMVIARAMVADLAKGYAGVRALALMMTTVGAVPVVAPAAGGALAAFLPWRGVLAVLAVVVAVQLVVTVVVVRETLPPEQRSPRLDYGDLARVVARPAYVTYALTLGLCVGSVMSYVASASFVYQDVLGFTPLVFGIAFAVNALGMTSAGFLSARLARRRHHPARTVARALPGAVLCCLLVVAAALSPWPLLMVVPVFGNAFFSNLVMGNCMGLAMEQARGLTGAGSAMLGLFMFGISALVTPMAGLIGGVGSAVTMGLVMTSMSMLASLSFALGRAWIARHPVSEAAFA</sequence>
<dbReference type="SUPFAM" id="SSF103473">
    <property type="entry name" value="MFS general substrate transporter"/>
    <property type="match status" value="1"/>
</dbReference>
<comment type="caution">
    <text evidence="11">The sequence shown here is derived from an EMBL/GenBank/DDBJ whole genome shotgun (WGS) entry which is preliminary data.</text>
</comment>
<dbReference type="Gene3D" id="1.20.1720.10">
    <property type="entry name" value="Multidrug resistance protein D"/>
    <property type="match status" value="1"/>
</dbReference>